<dbReference type="PANTHER" id="PTHR36384:SF1">
    <property type="entry name" value="SAWADEE PROTEIN"/>
    <property type="match status" value="1"/>
</dbReference>
<feature type="region of interest" description="Disordered" evidence="1">
    <location>
        <begin position="177"/>
        <end position="197"/>
    </location>
</feature>
<proteinExistence type="predicted"/>
<feature type="domain" description="SAWADEE" evidence="2">
    <location>
        <begin position="10"/>
        <end position="128"/>
    </location>
</feature>
<dbReference type="Gene3D" id="2.30.30.140">
    <property type="match status" value="1"/>
</dbReference>
<comment type="caution">
    <text evidence="3">The sequence shown here is derived from an EMBL/GenBank/DDBJ whole genome shotgun (WGS) entry which is preliminary data.</text>
</comment>
<keyword evidence="4" id="KW-1185">Reference proteome</keyword>
<dbReference type="InterPro" id="IPR032001">
    <property type="entry name" value="SAWADEE_dom"/>
</dbReference>
<dbReference type="Proteomes" id="UP000232323">
    <property type="component" value="Unassembled WGS sequence"/>
</dbReference>
<dbReference type="GO" id="GO:0003682">
    <property type="term" value="F:chromatin binding"/>
    <property type="evidence" value="ECO:0007669"/>
    <property type="project" value="InterPro"/>
</dbReference>
<feature type="compositionally biased region" description="Polar residues" evidence="1">
    <location>
        <begin position="310"/>
        <end position="319"/>
    </location>
</feature>
<dbReference type="AlphaFoldDB" id="A0A250WPI9"/>
<evidence type="ECO:0000259" key="2">
    <source>
        <dbReference type="Pfam" id="PF16719"/>
    </source>
</evidence>
<evidence type="ECO:0000256" key="1">
    <source>
        <dbReference type="SAM" id="MobiDB-lite"/>
    </source>
</evidence>
<sequence length="430" mass="47639">MPKRGPELLECLWFGDGSWYDVDDKQTHVVNEGGNGPHLLVRYDNPADPNDKEAVPPDQVLPRLRCRSRAIQDSECKGLRVGAKVVALYVLSEQERLYYDACVVDVERKEHGTDDGDCTCQFTCEWMKPPPFLPPSVAVKVPTGKFVADIGGLCAIGSLGHLHPKVKQWMAEIKRLQRGKTRSTASPATSASKAETTSFVPTAATSQLVATSASIPKENITTTSFTQAATLTQASHNQSESAAAPPVLNSIVHPAAIARATLTDNYEIGVGKQSGVESHKARRAILSQDKTDTPGSAGEQAISLHDKTETPGSAGQQAISLHDKTDTPGSAGQQAISLHDKTDTLDQQVSRLSHYMIRQILLDQQVSRLSHYMIRQILLDQQVSRLSHYLRLQLLFRVQWLWRRWQHCKEWIKQFQLLVQGRASRYYLGM</sequence>
<accession>A0A250WPI9</accession>
<evidence type="ECO:0000313" key="4">
    <source>
        <dbReference type="Proteomes" id="UP000232323"/>
    </source>
</evidence>
<dbReference type="Pfam" id="PF16719">
    <property type="entry name" value="SAWADEE"/>
    <property type="match status" value="1"/>
</dbReference>
<dbReference type="EMBL" id="BEGY01000001">
    <property type="protein sequence ID" value="GAX72757.1"/>
    <property type="molecule type" value="Genomic_DNA"/>
</dbReference>
<feature type="region of interest" description="Disordered" evidence="1">
    <location>
        <begin position="307"/>
        <end position="334"/>
    </location>
</feature>
<gene>
    <name evidence="3" type="ORF">CEUSTIGMA_g213.t1</name>
</gene>
<evidence type="ECO:0000313" key="3">
    <source>
        <dbReference type="EMBL" id="GAX72757.1"/>
    </source>
</evidence>
<organism evidence="3 4">
    <name type="scientific">Chlamydomonas eustigma</name>
    <dbReference type="NCBI Taxonomy" id="1157962"/>
    <lineage>
        <taxon>Eukaryota</taxon>
        <taxon>Viridiplantae</taxon>
        <taxon>Chlorophyta</taxon>
        <taxon>core chlorophytes</taxon>
        <taxon>Chlorophyceae</taxon>
        <taxon>CS clade</taxon>
        <taxon>Chlamydomonadales</taxon>
        <taxon>Chlamydomonadaceae</taxon>
        <taxon>Chlamydomonas</taxon>
    </lineage>
</organism>
<dbReference type="OrthoDB" id="552441at2759"/>
<dbReference type="PANTHER" id="PTHR36384">
    <property type="entry name" value="SAWADEE PROTEIN"/>
    <property type="match status" value="1"/>
</dbReference>
<name>A0A250WPI9_9CHLO</name>
<feature type="compositionally biased region" description="Low complexity" evidence="1">
    <location>
        <begin position="182"/>
        <end position="197"/>
    </location>
</feature>
<reference evidence="3 4" key="1">
    <citation type="submission" date="2017-08" db="EMBL/GenBank/DDBJ databases">
        <title>Acidophilic green algal genome provides insights into adaptation to an acidic environment.</title>
        <authorList>
            <person name="Hirooka S."/>
            <person name="Hirose Y."/>
            <person name="Kanesaki Y."/>
            <person name="Higuchi S."/>
            <person name="Fujiwara T."/>
            <person name="Onuma R."/>
            <person name="Era A."/>
            <person name="Ohbayashi R."/>
            <person name="Uzuka A."/>
            <person name="Nozaki H."/>
            <person name="Yoshikawa H."/>
            <person name="Miyagishima S.Y."/>
        </authorList>
    </citation>
    <scope>NUCLEOTIDE SEQUENCE [LARGE SCALE GENOMIC DNA]</scope>
    <source>
        <strain evidence="3 4">NIES-2499</strain>
    </source>
</reference>
<protein>
    <recommendedName>
        <fullName evidence="2">SAWADEE domain-containing protein</fullName>
    </recommendedName>
</protein>